<keyword evidence="2 4" id="KW-0012">Acyltransferase</keyword>
<organism evidence="4 5">
    <name type="scientific">Haloplasma contractile SSD-17B</name>
    <dbReference type="NCBI Taxonomy" id="1033810"/>
    <lineage>
        <taxon>Bacteria</taxon>
        <taxon>Bacillati</taxon>
        <taxon>Mycoplasmatota</taxon>
        <taxon>Mollicutes</taxon>
        <taxon>Haloplasmatales</taxon>
        <taxon>Haloplasmataceae</taxon>
        <taxon>Haloplasma</taxon>
    </lineage>
</organism>
<dbReference type="EMBL" id="AFNU02000003">
    <property type="protein sequence ID" value="ERJ12776.1"/>
    <property type="molecule type" value="Genomic_DNA"/>
</dbReference>
<gene>
    <name evidence="4" type="ORF">HLPCO_001116</name>
</gene>
<dbReference type="SUPFAM" id="SSF55729">
    <property type="entry name" value="Acyl-CoA N-acyltransferases (Nat)"/>
    <property type="match status" value="1"/>
</dbReference>
<evidence type="ECO:0000313" key="5">
    <source>
        <dbReference type="Proteomes" id="UP000005707"/>
    </source>
</evidence>
<proteinExistence type="predicted"/>
<reference evidence="4 5" key="1">
    <citation type="journal article" date="2011" name="J. Bacteriol.">
        <title>Genome sequence of Haloplasma contractile, an unusual contractile bacterium from a deep-sea anoxic brine lake.</title>
        <authorList>
            <person name="Antunes A."/>
            <person name="Alam I."/>
            <person name="El Dorry H."/>
            <person name="Siam R."/>
            <person name="Robertson A."/>
            <person name="Bajic V.B."/>
            <person name="Stingl U."/>
        </authorList>
    </citation>
    <scope>NUCLEOTIDE SEQUENCE [LARGE SCALE GENOMIC DNA]</scope>
    <source>
        <strain evidence="4 5">SSD-17B</strain>
    </source>
</reference>
<feature type="domain" description="N-acetyltransferase" evidence="3">
    <location>
        <begin position="4"/>
        <end position="156"/>
    </location>
</feature>
<evidence type="ECO:0000256" key="2">
    <source>
        <dbReference type="ARBA" id="ARBA00023315"/>
    </source>
</evidence>
<dbReference type="EC" id="2.3.1.158" evidence="4"/>
<dbReference type="Gene3D" id="3.40.630.30">
    <property type="match status" value="1"/>
</dbReference>
<name>F7PWY5_9MOLU</name>
<comment type="caution">
    <text evidence="4">The sequence shown here is derived from an EMBL/GenBank/DDBJ whole genome shotgun (WGS) entry which is preliminary data.</text>
</comment>
<dbReference type="RefSeq" id="WP_008825813.1">
    <property type="nucleotide sequence ID" value="NZ_AFNU02000003.1"/>
</dbReference>
<dbReference type="GO" id="GO:0046027">
    <property type="term" value="F:phospholipid:diacylglycerol acyltransferase activity"/>
    <property type="evidence" value="ECO:0007669"/>
    <property type="project" value="UniProtKB-EC"/>
</dbReference>
<dbReference type="PROSITE" id="PS51186">
    <property type="entry name" value="GNAT"/>
    <property type="match status" value="1"/>
</dbReference>
<reference evidence="4 5" key="2">
    <citation type="journal article" date="2013" name="PLoS ONE">
        <title>INDIGO - INtegrated Data Warehouse of MIcrobial GenOmes with Examples from the Red Sea Extremophiles.</title>
        <authorList>
            <person name="Alam I."/>
            <person name="Antunes A."/>
            <person name="Kamau A.A."/>
            <person name="Ba Alawi W."/>
            <person name="Kalkatawi M."/>
            <person name="Stingl U."/>
            <person name="Bajic V.B."/>
        </authorList>
    </citation>
    <scope>NUCLEOTIDE SEQUENCE [LARGE SCALE GENOMIC DNA]</scope>
    <source>
        <strain evidence="4 5">SSD-17B</strain>
    </source>
</reference>
<keyword evidence="1 4" id="KW-0808">Transferase</keyword>
<dbReference type="InterPro" id="IPR000182">
    <property type="entry name" value="GNAT_dom"/>
</dbReference>
<dbReference type="Proteomes" id="UP000005707">
    <property type="component" value="Unassembled WGS sequence"/>
</dbReference>
<evidence type="ECO:0000313" key="4">
    <source>
        <dbReference type="EMBL" id="ERJ12776.1"/>
    </source>
</evidence>
<accession>F7PWY5</accession>
<dbReference type="AlphaFoldDB" id="F7PWY5"/>
<dbReference type="eggNOG" id="COG0456">
    <property type="taxonomic scope" value="Bacteria"/>
</dbReference>
<dbReference type="STRING" id="1033810.HLPCO_001116"/>
<dbReference type="CDD" id="cd04301">
    <property type="entry name" value="NAT_SF"/>
    <property type="match status" value="1"/>
</dbReference>
<sequence length="156" mass="18309">MNNLNIRKMKDQDVAFIIDLSTRFNEFEMMNWRDHEKMKQAQLEMAKEAVAKSDSDSDMYVVEDESKTPLGYLHMTKQIDYFTDEHKGYISSIVVSKAGEGKGIGKKLMKKAEQWSKEKGYKQLVLNVFSKNERAVEFYKKLDYESEIIKMVKELE</sequence>
<dbReference type="Pfam" id="PF00583">
    <property type="entry name" value="Acetyltransf_1"/>
    <property type="match status" value="1"/>
</dbReference>
<dbReference type="InterPro" id="IPR016181">
    <property type="entry name" value="Acyl_CoA_acyltransferase"/>
</dbReference>
<dbReference type="PANTHER" id="PTHR43877">
    <property type="entry name" value="AMINOALKYLPHOSPHONATE N-ACETYLTRANSFERASE-RELATED-RELATED"/>
    <property type="match status" value="1"/>
</dbReference>
<protein>
    <submittedName>
        <fullName evidence="4">Phospholipiddiacylglycerol acyltransferase protein</fullName>
        <ecNumber evidence="4">2.3.1.158</ecNumber>
    </submittedName>
</protein>
<dbReference type="OrthoDB" id="9797826at2"/>
<dbReference type="PANTHER" id="PTHR43877:SF2">
    <property type="entry name" value="AMINOALKYLPHOSPHONATE N-ACETYLTRANSFERASE-RELATED"/>
    <property type="match status" value="1"/>
</dbReference>
<dbReference type="InParanoid" id="F7PWY5"/>
<evidence type="ECO:0000256" key="1">
    <source>
        <dbReference type="ARBA" id="ARBA00022679"/>
    </source>
</evidence>
<keyword evidence="5" id="KW-1185">Reference proteome</keyword>
<dbReference type="InterPro" id="IPR050832">
    <property type="entry name" value="Bact_Acetyltransf"/>
</dbReference>
<evidence type="ECO:0000259" key="3">
    <source>
        <dbReference type="PROSITE" id="PS51186"/>
    </source>
</evidence>